<evidence type="ECO:0000313" key="9">
    <source>
        <dbReference type="Proteomes" id="UP000628984"/>
    </source>
</evidence>
<dbReference type="InterPro" id="IPR037185">
    <property type="entry name" value="EmrE-like"/>
</dbReference>
<sequence>MTEAIVTPLQANALCLLSMLVWAMGLPAADMLIGSVPPLLLTAARMAVAATVMLPVWFLLDGRAAVRGAAWGRGILIGGGTLGLGAFLLVLAQRETDAVTVAVVSAAMPLVGIGIECVADGRRLSLAMVLGLALSIVGGLMAYGAAVGSLDMGLGAFCALASIIAYTLGSRMTVTSFPALTPLGRTALTLAGAAIATAIAAAVSLVLGAPGPDWAALGLPELGALLVYGLLAMAFSQILWIASIGHIGIGLGSMHINAAPFYVMFFLFLLGDPWNWTQALGAAVVGAGVLLAQSGPARQVTTG</sequence>
<feature type="transmembrane region" description="Helical" evidence="6">
    <location>
        <begin position="276"/>
        <end position="292"/>
    </location>
</feature>
<evidence type="ECO:0000256" key="4">
    <source>
        <dbReference type="ARBA" id="ARBA00022989"/>
    </source>
</evidence>
<dbReference type="RefSeq" id="WP_189632031.1">
    <property type="nucleotide sequence ID" value="NZ_BMYQ01000001.1"/>
</dbReference>
<feature type="transmembrane region" description="Helical" evidence="6">
    <location>
        <begin position="98"/>
        <end position="119"/>
    </location>
</feature>
<keyword evidence="2" id="KW-1003">Cell membrane</keyword>
<feature type="transmembrane region" description="Helical" evidence="6">
    <location>
        <begin position="152"/>
        <end position="169"/>
    </location>
</feature>
<feature type="transmembrane region" description="Helical" evidence="6">
    <location>
        <begin position="222"/>
        <end position="242"/>
    </location>
</feature>
<dbReference type="PANTHER" id="PTHR42920">
    <property type="entry name" value="OS03G0707200 PROTEIN-RELATED"/>
    <property type="match status" value="1"/>
</dbReference>
<feature type="transmembrane region" description="Helical" evidence="6">
    <location>
        <begin position="72"/>
        <end position="92"/>
    </location>
</feature>
<feature type="transmembrane region" description="Helical" evidence="6">
    <location>
        <begin position="39"/>
        <end position="60"/>
    </location>
</feature>
<reference evidence="8" key="2">
    <citation type="submission" date="2020-09" db="EMBL/GenBank/DDBJ databases">
        <authorList>
            <person name="Sun Q."/>
            <person name="Kim S."/>
        </authorList>
    </citation>
    <scope>NUCLEOTIDE SEQUENCE</scope>
    <source>
        <strain evidence="8">KCTC 23714</strain>
    </source>
</reference>
<reference evidence="8" key="1">
    <citation type="journal article" date="2014" name="Int. J. Syst. Evol. Microbiol.">
        <title>Complete genome sequence of Corynebacterium casei LMG S-19264T (=DSM 44701T), isolated from a smear-ripened cheese.</title>
        <authorList>
            <consortium name="US DOE Joint Genome Institute (JGI-PGF)"/>
            <person name="Walter F."/>
            <person name="Albersmeier A."/>
            <person name="Kalinowski J."/>
            <person name="Ruckert C."/>
        </authorList>
    </citation>
    <scope>NUCLEOTIDE SEQUENCE</scope>
    <source>
        <strain evidence="8">KCTC 23714</strain>
    </source>
</reference>
<evidence type="ECO:0000256" key="3">
    <source>
        <dbReference type="ARBA" id="ARBA00022692"/>
    </source>
</evidence>
<feature type="transmembrane region" description="Helical" evidence="6">
    <location>
        <begin position="126"/>
        <end position="146"/>
    </location>
</feature>
<dbReference type="EMBL" id="BMYQ01000001">
    <property type="protein sequence ID" value="GGW21615.1"/>
    <property type="molecule type" value="Genomic_DNA"/>
</dbReference>
<evidence type="ECO:0000256" key="6">
    <source>
        <dbReference type="SAM" id="Phobius"/>
    </source>
</evidence>
<name>A0A918MGV5_9RHOB</name>
<dbReference type="PANTHER" id="PTHR42920:SF5">
    <property type="entry name" value="EAMA DOMAIN-CONTAINING PROTEIN"/>
    <property type="match status" value="1"/>
</dbReference>
<evidence type="ECO:0000313" key="8">
    <source>
        <dbReference type="EMBL" id="GGW21615.1"/>
    </source>
</evidence>
<feature type="transmembrane region" description="Helical" evidence="6">
    <location>
        <begin position="249"/>
        <end position="270"/>
    </location>
</feature>
<dbReference type="InterPro" id="IPR000620">
    <property type="entry name" value="EamA_dom"/>
</dbReference>
<feature type="transmembrane region" description="Helical" evidence="6">
    <location>
        <begin position="190"/>
        <end position="210"/>
    </location>
</feature>
<comment type="subcellular location">
    <subcellularLocation>
        <location evidence="1">Cell membrane</location>
        <topology evidence="1">Multi-pass membrane protein</topology>
    </subcellularLocation>
</comment>
<dbReference type="Proteomes" id="UP000628984">
    <property type="component" value="Unassembled WGS sequence"/>
</dbReference>
<dbReference type="GO" id="GO:0005886">
    <property type="term" value="C:plasma membrane"/>
    <property type="evidence" value="ECO:0007669"/>
    <property type="project" value="UniProtKB-SubCell"/>
</dbReference>
<proteinExistence type="predicted"/>
<dbReference type="SUPFAM" id="SSF103481">
    <property type="entry name" value="Multidrug resistance efflux transporter EmrE"/>
    <property type="match status" value="2"/>
</dbReference>
<feature type="domain" description="EamA" evidence="7">
    <location>
        <begin position="13"/>
        <end position="141"/>
    </location>
</feature>
<dbReference type="Pfam" id="PF00892">
    <property type="entry name" value="EamA"/>
    <property type="match status" value="1"/>
</dbReference>
<accession>A0A918MGV5</accession>
<organism evidence="8 9">
    <name type="scientific">Gemmobacter lanyuensis</name>
    <dbReference type="NCBI Taxonomy" id="1054497"/>
    <lineage>
        <taxon>Bacteria</taxon>
        <taxon>Pseudomonadati</taxon>
        <taxon>Pseudomonadota</taxon>
        <taxon>Alphaproteobacteria</taxon>
        <taxon>Rhodobacterales</taxon>
        <taxon>Paracoccaceae</taxon>
        <taxon>Gemmobacter</taxon>
    </lineage>
</organism>
<protein>
    <recommendedName>
        <fullName evidence="7">EamA domain-containing protein</fullName>
    </recommendedName>
</protein>
<evidence type="ECO:0000256" key="2">
    <source>
        <dbReference type="ARBA" id="ARBA00022475"/>
    </source>
</evidence>
<dbReference type="InterPro" id="IPR051258">
    <property type="entry name" value="Diverse_Substrate_Transporter"/>
</dbReference>
<evidence type="ECO:0000256" key="1">
    <source>
        <dbReference type="ARBA" id="ARBA00004651"/>
    </source>
</evidence>
<gene>
    <name evidence="8" type="ORF">GCM10011452_03020</name>
</gene>
<keyword evidence="5 6" id="KW-0472">Membrane</keyword>
<keyword evidence="9" id="KW-1185">Reference proteome</keyword>
<keyword evidence="3 6" id="KW-0812">Transmembrane</keyword>
<dbReference type="AlphaFoldDB" id="A0A918MGV5"/>
<keyword evidence="4 6" id="KW-1133">Transmembrane helix</keyword>
<evidence type="ECO:0000259" key="7">
    <source>
        <dbReference type="Pfam" id="PF00892"/>
    </source>
</evidence>
<comment type="caution">
    <text evidence="8">The sequence shown here is derived from an EMBL/GenBank/DDBJ whole genome shotgun (WGS) entry which is preliminary data.</text>
</comment>
<feature type="transmembrane region" description="Helical" evidence="6">
    <location>
        <begin position="12"/>
        <end position="33"/>
    </location>
</feature>
<evidence type="ECO:0000256" key="5">
    <source>
        <dbReference type="ARBA" id="ARBA00023136"/>
    </source>
</evidence>